<dbReference type="SUPFAM" id="SSF56672">
    <property type="entry name" value="DNA/RNA polymerases"/>
    <property type="match status" value="1"/>
</dbReference>
<dbReference type="Proteomes" id="UP001454036">
    <property type="component" value="Unassembled WGS sequence"/>
</dbReference>
<keyword evidence="4" id="KW-0255">Endonuclease</keyword>
<accession>A0AAV3RT95</accession>
<sequence length="206" mass="23483">MEIYVDDMIIKSWEADDHEANLRESFDSLRRYKLWLNLDNRGTGHAESKDPEGSSTPYEEDGNPDPVHISGWGLESTLFKAIKKGELLARPVAGDVMQLYLAVSESALSSVLVRDEEKVQRPVYYVSQVMRGAETRYPLAEKLVYALIVAARKLKPYFEAHLVEVVTYQPLLQILENPNQSGQIVKWAIELSEVELWYNPRTSIKA</sequence>
<dbReference type="Pfam" id="PF17917">
    <property type="entry name" value="RT_RNaseH"/>
    <property type="match status" value="1"/>
</dbReference>
<organism evidence="9 10">
    <name type="scientific">Lithospermum erythrorhizon</name>
    <name type="common">Purple gromwell</name>
    <name type="synonym">Lithospermum officinale var. erythrorhizon</name>
    <dbReference type="NCBI Taxonomy" id="34254"/>
    <lineage>
        <taxon>Eukaryota</taxon>
        <taxon>Viridiplantae</taxon>
        <taxon>Streptophyta</taxon>
        <taxon>Embryophyta</taxon>
        <taxon>Tracheophyta</taxon>
        <taxon>Spermatophyta</taxon>
        <taxon>Magnoliopsida</taxon>
        <taxon>eudicotyledons</taxon>
        <taxon>Gunneridae</taxon>
        <taxon>Pentapetalae</taxon>
        <taxon>asterids</taxon>
        <taxon>lamiids</taxon>
        <taxon>Boraginales</taxon>
        <taxon>Boraginaceae</taxon>
        <taxon>Boraginoideae</taxon>
        <taxon>Lithospermeae</taxon>
        <taxon>Lithospermum</taxon>
    </lineage>
</organism>
<reference evidence="9 10" key="1">
    <citation type="submission" date="2024-01" db="EMBL/GenBank/DDBJ databases">
        <title>The complete chloroplast genome sequence of Lithospermum erythrorhizon: insights into the phylogenetic relationship among Boraginaceae species and the maternal lineages of purple gromwells.</title>
        <authorList>
            <person name="Okada T."/>
            <person name="Watanabe K."/>
        </authorList>
    </citation>
    <scope>NUCLEOTIDE SEQUENCE [LARGE SCALE GENOMIC DNA]</scope>
</reference>
<feature type="region of interest" description="Disordered" evidence="7">
    <location>
        <begin position="43"/>
        <end position="66"/>
    </location>
</feature>
<keyword evidence="2" id="KW-0548">Nucleotidyltransferase</keyword>
<keyword evidence="10" id="KW-1185">Reference proteome</keyword>
<evidence type="ECO:0000256" key="4">
    <source>
        <dbReference type="ARBA" id="ARBA00022759"/>
    </source>
</evidence>
<evidence type="ECO:0000313" key="9">
    <source>
        <dbReference type="EMBL" id="GAA0184923.1"/>
    </source>
</evidence>
<keyword evidence="5" id="KW-0378">Hydrolase</keyword>
<evidence type="ECO:0000256" key="6">
    <source>
        <dbReference type="ARBA" id="ARBA00022918"/>
    </source>
</evidence>
<evidence type="ECO:0000256" key="3">
    <source>
        <dbReference type="ARBA" id="ARBA00022722"/>
    </source>
</evidence>
<dbReference type="AlphaFoldDB" id="A0AAV3RT95"/>
<name>A0AAV3RT95_LITER</name>
<dbReference type="GO" id="GO:0016787">
    <property type="term" value="F:hydrolase activity"/>
    <property type="evidence" value="ECO:0007669"/>
    <property type="project" value="UniProtKB-KW"/>
</dbReference>
<keyword evidence="3" id="KW-0540">Nuclease</keyword>
<dbReference type="GO" id="GO:0003964">
    <property type="term" value="F:RNA-directed DNA polymerase activity"/>
    <property type="evidence" value="ECO:0007669"/>
    <property type="project" value="UniProtKB-KW"/>
</dbReference>
<feature type="compositionally biased region" description="Basic and acidic residues" evidence="7">
    <location>
        <begin position="43"/>
        <end position="52"/>
    </location>
</feature>
<proteinExistence type="predicted"/>
<evidence type="ECO:0000256" key="5">
    <source>
        <dbReference type="ARBA" id="ARBA00022801"/>
    </source>
</evidence>
<feature type="domain" description="Reverse transcriptase RNase H-like" evidence="8">
    <location>
        <begin position="97"/>
        <end position="193"/>
    </location>
</feature>
<keyword evidence="6" id="KW-0695">RNA-directed DNA polymerase</keyword>
<dbReference type="InterPro" id="IPR041373">
    <property type="entry name" value="RT_RNaseH"/>
</dbReference>
<dbReference type="EMBL" id="BAABME010012275">
    <property type="protein sequence ID" value="GAA0184923.1"/>
    <property type="molecule type" value="Genomic_DNA"/>
</dbReference>
<protein>
    <recommendedName>
        <fullName evidence="8">Reverse transcriptase RNase H-like domain-containing protein</fullName>
    </recommendedName>
</protein>
<evidence type="ECO:0000256" key="1">
    <source>
        <dbReference type="ARBA" id="ARBA00022679"/>
    </source>
</evidence>
<gene>
    <name evidence="9" type="ORF">LIER_32211</name>
</gene>
<evidence type="ECO:0000256" key="2">
    <source>
        <dbReference type="ARBA" id="ARBA00022695"/>
    </source>
</evidence>
<dbReference type="Gene3D" id="3.30.70.270">
    <property type="match status" value="1"/>
</dbReference>
<evidence type="ECO:0000256" key="7">
    <source>
        <dbReference type="SAM" id="MobiDB-lite"/>
    </source>
</evidence>
<keyword evidence="1" id="KW-0808">Transferase</keyword>
<dbReference type="PANTHER" id="PTHR48475:SF2">
    <property type="entry name" value="RIBONUCLEASE H"/>
    <property type="match status" value="1"/>
</dbReference>
<dbReference type="InterPro" id="IPR043502">
    <property type="entry name" value="DNA/RNA_pol_sf"/>
</dbReference>
<evidence type="ECO:0000259" key="8">
    <source>
        <dbReference type="Pfam" id="PF17917"/>
    </source>
</evidence>
<dbReference type="GO" id="GO:0004519">
    <property type="term" value="F:endonuclease activity"/>
    <property type="evidence" value="ECO:0007669"/>
    <property type="project" value="UniProtKB-KW"/>
</dbReference>
<evidence type="ECO:0000313" key="10">
    <source>
        <dbReference type="Proteomes" id="UP001454036"/>
    </source>
</evidence>
<dbReference type="PANTHER" id="PTHR48475">
    <property type="entry name" value="RIBONUCLEASE H"/>
    <property type="match status" value="1"/>
</dbReference>
<dbReference type="InterPro" id="IPR043128">
    <property type="entry name" value="Rev_trsase/Diguanyl_cyclase"/>
</dbReference>
<comment type="caution">
    <text evidence="9">The sequence shown here is derived from an EMBL/GenBank/DDBJ whole genome shotgun (WGS) entry which is preliminary data.</text>
</comment>